<protein>
    <recommendedName>
        <fullName evidence="1">Cysteine-rich CPCC domain-containing protein</fullName>
    </recommendedName>
</protein>
<name>A0A095UQ20_9GAMM</name>
<proteinExistence type="predicted"/>
<evidence type="ECO:0000313" key="2">
    <source>
        <dbReference type="EMBL" id="KGD64605.1"/>
    </source>
</evidence>
<reference evidence="2 3" key="1">
    <citation type="submission" date="2012-09" db="EMBL/GenBank/DDBJ databases">
        <title>Genome Sequence of alkane-degrading Bacterium Alcanivorax sp. 19-m-6.</title>
        <authorList>
            <person name="Lai Q."/>
            <person name="Shao Z."/>
        </authorList>
    </citation>
    <scope>NUCLEOTIDE SEQUENCE [LARGE SCALE GENOMIC DNA]</scope>
    <source>
        <strain evidence="2 3">19-m-6</strain>
    </source>
</reference>
<dbReference type="InterPro" id="IPR025983">
    <property type="entry name" value="Cys_rich_CPCC"/>
</dbReference>
<keyword evidence="3" id="KW-1185">Reference proteome</keyword>
<dbReference type="AlphaFoldDB" id="A0A095UQ20"/>
<feature type="domain" description="Cysteine-rich CPCC" evidence="1">
    <location>
        <begin position="36"/>
        <end position="98"/>
    </location>
</feature>
<evidence type="ECO:0000259" key="1">
    <source>
        <dbReference type="Pfam" id="PF14206"/>
    </source>
</evidence>
<dbReference type="Proteomes" id="UP000029444">
    <property type="component" value="Unassembled WGS sequence"/>
</dbReference>
<dbReference type="eggNOG" id="ENOG50334NU">
    <property type="taxonomic scope" value="Bacteria"/>
</dbReference>
<organism evidence="2 3">
    <name type="scientific">Alcanivorax nanhaiticus</name>
    <dbReference type="NCBI Taxonomy" id="1177154"/>
    <lineage>
        <taxon>Bacteria</taxon>
        <taxon>Pseudomonadati</taxon>
        <taxon>Pseudomonadota</taxon>
        <taxon>Gammaproteobacteria</taxon>
        <taxon>Oceanospirillales</taxon>
        <taxon>Alcanivoracaceae</taxon>
        <taxon>Alcanivorax</taxon>
    </lineage>
</organism>
<sequence length="161" mass="18033">MWTDENQAVLDRRRAVFAGLGIDVRLNKRTQVVRVPCPCCGYPTLERRDAYEICHLCIWEDDGEDDANTQGWGGGPNGAYSLTEARANVVAFGTMYHPENNTTVTGNDSAEIVALKQELIGLYEALPSVGEDGLVAHWKGILDQERALRKAEEKRWKDLNR</sequence>
<evidence type="ECO:0000313" key="3">
    <source>
        <dbReference type="Proteomes" id="UP000029444"/>
    </source>
</evidence>
<gene>
    <name evidence="2" type="ORF">Y5S_01971</name>
</gene>
<comment type="caution">
    <text evidence="2">The sequence shown here is derived from an EMBL/GenBank/DDBJ whole genome shotgun (WGS) entry which is preliminary data.</text>
</comment>
<accession>A0A095UQ20</accession>
<dbReference type="PATRIC" id="fig|1177154.3.peg.2004"/>
<dbReference type="Pfam" id="PF14206">
    <property type="entry name" value="Cys_rich_CPCC"/>
    <property type="match status" value="1"/>
</dbReference>
<dbReference type="EMBL" id="ARXV01000007">
    <property type="protein sequence ID" value="KGD64605.1"/>
    <property type="molecule type" value="Genomic_DNA"/>
</dbReference>